<keyword evidence="9" id="KW-0030">Aminoacyl-tRNA synthetase</keyword>
<dbReference type="InterPro" id="IPR036621">
    <property type="entry name" value="Anticodon-bd_dom_sf"/>
</dbReference>
<evidence type="ECO:0000256" key="10">
    <source>
        <dbReference type="ARBA" id="ARBA00030057"/>
    </source>
</evidence>
<dbReference type="FunFam" id="3.40.50.800:FF:000004">
    <property type="entry name" value="Glycine--tRNA ligase 2"/>
    <property type="match status" value="1"/>
</dbReference>
<dbReference type="EC" id="6.1.1.14" evidence="3"/>
<protein>
    <recommendedName>
        <fullName evidence="3">glycine--tRNA ligase</fullName>
        <ecNumber evidence="3">6.1.1.14</ecNumber>
    </recommendedName>
    <alternativeName>
        <fullName evidence="10">Diadenosine tetraphosphate synthetase</fullName>
    </alternativeName>
</protein>
<gene>
    <name evidence="12" type="ORF">FA13DRAFT_1817625</name>
</gene>
<dbReference type="AlphaFoldDB" id="A0A4Y7STG1"/>
<dbReference type="Gene3D" id="3.30.720.200">
    <property type="match status" value="1"/>
</dbReference>
<dbReference type="InterPro" id="IPR002314">
    <property type="entry name" value="aa-tRNA-synt_IIb"/>
</dbReference>
<dbReference type="GO" id="GO:0004820">
    <property type="term" value="F:glycine-tRNA ligase activity"/>
    <property type="evidence" value="ECO:0007669"/>
    <property type="project" value="UniProtKB-EC"/>
</dbReference>
<dbReference type="GO" id="GO:0005739">
    <property type="term" value="C:mitochondrion"/>
    <property type="evidence" value="ECO:0007669"/>
    <property type="project" value="TreeGrafter"/>
</dbReference>
<keyword evidence="6" id="KW-0547">Nucleotide-binding</keyword>
<evidence type="ECO:0000313" key="12">
    <source>
        <dbReference type="EMBL" id="TEB25082.1"/>
    </source>
</evidence>
<dbReference type="SUPFAM" id="SSF55681">
    <property type="entry name" value="Class II aaRS and biotin synthetases"/>
    <property type="match status" value="1"/>
</dbReference>
<accession>A0A4Y7STG1</accession>
<evidence type="ECO:0000256" key="1">
    <source>
        <dbReference type="ARBA" id="ARBA00004496"/>
    </source>
</evidence>
<dbReference type="PANTHER" id="PTHR10745">
    <property type="entry name" value="GLYCYL-TRNA SYNTHETASE/DNA POLYMERASE SUBUNIT GAMMA-2"/>
    <property type="match status" value="1"/>
</dbReference>
<dbReference type="NCBIfam" id="TIGR00389">
    <property type="entry name" value="glyS_dimeric"/>
    <property type="match status" value="1"/>
</dbReference>
<dbReference type="InterPro" id="IPR004154">
    <property type="entry name" value="Anticodon-bd"/>
</dbReference>
<dbReference type="PANTHER" id="PTHR10745:SF0">
    <property type="entry name" value="GLYCINE--TRNA LIGASE"/>
    <property type="match status" value="1"/>
</dbReference>
<dbReference type="InterPro" id="IPR002315">
    <property type="entry name" value="tRNA-synt_gly"/>
</dbReference>
<evidence type="ECO:0000256" key="6">
    <source>
        <dbReference type="ARBA" id="ARBA00022741"/>
    </source>
</evidence>
<evidence type="ECO:0000259" key="11">
    <source>
        <dbReference type="PROSITE" id="PS50862"/>
    </source>
</evidence>
<dbReference type="InterPro" id="IPR027031">
    <property type="entry name" value="Gly-tRNA_synthase/POLG2"/>
</dbReference>
<dbReference type="Pfam" id="PF03129">
    <property type="entry name" value="HGTP_anticodon"/>
    <property type="match status" value="1"/>
</dbReference>
<dbReference type="SUPFAM" id="SSF52954">
    <property type="entry name" value="Class II aaRS ABD-related"/>
    <property type="match status" value="1"/>
</dbReference>
<evidence type="ECO:0000256" key="7">
    <source>
        <dbReference type="ARBA" id="ARBA00022840"/>
    </source>
</evidence>
<evidence type="ECO:0000256" key="5">
    <source>
        <dbReference type="ARBA" id="ARBA00022598"/>
    </source>
</evidence>
<organism evidence="12 13">
    <name type="scientific">Coprinellus micaceus</name>
    <name type="common">Glistening ink-cap mushroom</name>
    <name type="synonym">Coprinus micaceus</name>
    <dbReference type="NCBI Taxonomy" id="71717"/>
    <lineage>
        <taxon>Eukaryota</taxon>
        <taxon>Fungi</taxon>
        <taxon>Dikarya</taxon>
        <taxon>Basidiomycota</taxon>
        <taxon>Agaricomycotina</taxon>
        <taxon>Agaricomycetes</taxon>
        <taxon>Agaricomycetidae</taxon>
        <taxon>Agaricales</taxon>
        <taxon>Agaricineae</taxon>
        <taxon>Psathyrellaceae</taxon>
        <taxon>Coprinellus</taxon>
    </lineage>
</organism>
<dbReference type="GO" id="GO:0005524">
    <property type="term" value="F:ATP binding"/>
    <property type="evidence" value="ECO:0007669"/>
    <property type="project" value="UniProtKB-KW"/>
</dbReference>
<dbReference type="FunFam" id="3.30.930.10:FF:000158">
    <property type="entry name" value="Glycyl-tRNA synthetase"/>
    <property type="match status" value="1"/>
</dbReference>
<proteinExistence type="inferred from homology"/>
<dbReference type="InterPro" id="IPR006195">
    <property type="entry name" value="aa-tRNA-synth_II"/>
</dbReference>
<feature type="domain" description="Aminoacyl-transfer RNA synthetases class-II family profile" evidence="11">
    <location>
        <begin position="183"/>
        <end position="545"/>
    </location>
</feature>
<dbReference type="PROSITE" id="PS50862">
    <property type="entry name" value="AA_TRNA_LIGASE_II"/>
    <property type="match status" value="1"/>
</dbReference>
<keyword evidence="13" id="KW-1185">Reference proteome</keyword>
<keyword evidence="4" id="KW-0963">Cytoplasm</keyword>
<evidence type="ECO:0000256" key="2">
    <source>
        <dbReference type="ARBA" id="ARBA00008226"/>
    </source>
</evidence>
<dbReference type="Gene3D" id="3.30.930.10">
    <property type="entry name" value="Bira Bifunctional Protein, Domain 2"/>
    <property type="match status" value="1"/>
</dbReference>
<dbReference type="GO" id="GO:0070150">
    <property type="term" value="P:mitochondrial glycyl-tRNA aminoacylation"/>
    <property type="evidence" value="ECO:0007669"/>
    <property type="project" value="TreeGrafter"/>
</dbReference>
<name>A0A4Y7STG1_COPMI</name>
<keyword evidence="5 12" id="KW-0436">Ligase</keyword>
<dbReference type="Gene3D" id="3.40.50.800">
    <property type="entry name" value="Anticodon-binding domain"/>
    <property type="match status" value="1"/>
</dbReference>
<dbReference type="PRINTS" id="PR01043">
    <property type="entry name" value="TRNASYNTHGLY"/>
</dbReference>
<evidence type="ECO:0000256" key="4">
    <source>
        <dbReference type="ARBA" id="ARBA00022490"/>
    </source>
</evidence>
<evidence type="ECO:0000256" key="9">
    <source>
        <dbReference type="ARBA" id="ARBA00023146"/>
    </source>
</evidence>
<comment type="caution">
    <text evidence="12">The sequence shown here is derived from an EMBL/GenBank/DDBJ whole genome shotgun (WGS) entry which is preliminary data.</text>
</comment>
<dbReference type="Proteomes" id="UP000298030">
    <property type="component" value="Unassembled WGS sequence"/>
</dbReference>
<evidence type="ECO:0000256" key="8">
    <source>
        <dbReference type="ARBA" id="ARBA00022917"/>
    </source>
</evidence>
<keyword evidence="8" id="KW-0648">Protein biosynthesis</keyword>
<dbReference type="CDD" id="cd00858">
    <property type="entry name" value="GlyRS_anticodon"/>
    <property type="match status" value="1"/>
</dbReference>
<sequence length="664" mass="74534">MRLSLGFILRPFPRIKPPSCPPLQRRYTDMASTVNKVAHPFDKTRFDATLNRRFFYAPAFEIYGGVAGLYDYGPPGSALQANIIDQWRKHFIIEEGMLELDTTIMTPSSVFETSGHVARFADWMVKDTKTGDVLRADHLVKNVLEARLAGDREARGLAAAPPSDDKKKKKKGAKAVAVKLAGEVVKEYDTILAQLDNYDGPALGELCRKYDIRNPDTDNEVGEPQQFNLMFQSSIGPTGQHKGYLRPETAQGHFLNFNRLLEYNNGRVPFASAQIGRSFRNEISPRAGLLRVREFTMAEIEHYVDPEDKSHPRFKEVKDISIVLLDRDVQEAGSSQTRSLTIGEAVDKGVIANETLGYFVARIYLFLINIGINPQRLRFRQHMANEMAHYATDCWDAEIQNATGWTETGTPLVVRQALKEPIITEKEVPEWNKKVLGKNFKKDAAVIQQIVDSLDEPSLLKLKGELAQGSTIVKSEDGREFTLTSEVVAIERKVFKQSIREFTPNVIEPSFGLGRILYTLLEHSFWSREQDVERGVLSLPPVVAPTKVLIVPLSAREEFDPLVQEISSKLRKAGVFSRVDDSNTSIGKRYARNDELGTPFGLTIDFASIQNRTVTLRERDTTDQRIGSIDEVIATVTDLVFGAIDWDEACQRLPAYDGVQAVAE</sequence>
<evidence type="ECO:0000256" key="3">
    <source>
        <dbReference type="ARBA" id="ARBA00012829"/>
    </source>
</evidence>
<comment type="subcellular location">
    <subcellularLocation>
        <location evidence="1">Cytoplasm</location>
    </subcellularLocation>
</comment>
<dbReference type="EMBL" id="QPFP01000060">
    <property type="protein sequence ID" value="TEB25082.1"/>
    <property type="molecule type" value="Genomic_DNA"/>
</dbReference>
<dbReference type="InterPro" id="IPR045864">
    <property type="entry name" value="aa-tRNA-synth_II/BPL/LPL"/>
</dbReference>
<keyword evidence="7" id="KW-0067">ATP-binding</keyword>
<dbReference type="Gene3D" id="3.30.40.230">
    <property type="match status" value="1"/>
</dbReference>
<dbReference type="InterPro" id="IPR033731">
    <property type="entry name" value="GlyRS-like_core"/>
</dbReference>
<dbReference type="Pfam" id="PF00587">
    <property type="entry name" value="tRNA-synt_2b"/>
    <property type="match status" value="1"/>
</dbReference>
<dbReference type="OrthoDB" id="10267474at2759"/>
<comment type="similarity">
    <text evidence="2">Belongs to the class-II aminoacyl-tRNA synthetase family.</text>
</comment>
<dbReference type="STRING" id="71717.A0A4Y7STG1"/>
<evidence type="ECO:0000313" key="13">
    <source>
        <dbReference type="Proteomes" id="UP000298030"/>
    </source>
</evidence>
<dbReference type="CDD" id="cd00774">
    <property type="entry name" value="GlyRS-like_core"/>
    <property type="match status" value="1"/>
</dbReference>
<reference evidence="12 13" key="1">
    <citation type="journal article" date="2019" name="Nat. Ecol. Evol.">
        <title>Megaphylogeny resolves global patterns of mushroom evolution.</title>
        <authorList>
            <person name="Varga T."/>
            <person name="Krizsan K."/>
            <person name="Foldi C."/>
            <person name="Dima B."/>
            <person name="Sanchez-Garcia M."/>
            <person name="Sanchez-Ramirez S."/>
            <person name="Szollosi G.J."/>
            <person name="Szarkandi J.G."/>
            <person name="Papp V."/>
            <person name="Albert L."/>
            <person name="Andreopoulos W."/>
            <person name="Angelini C."/>
            <person name="Antonin V."/>
            <person name="Barry K.W."/>
            <person name="Bougher N.L."/>
            <person name="Buchanan P."/>
            <person name="Buyck B."/>
            <person name="Bense V."/>
            <person name="Catcheside P."/>
            <person name="Chovatia M."/>
            <person name="Cooper J."/>
            <person name="Damon W."/>
            <person name="Desjardin D."/>
            <person name="Finy P."/>
            <person name="Geml J."/>
            <person name="Haridas S."/>
            <person name="Hughes K."/>
            <person name="Justo A."/>
            <person name="Karasinski D."/>
            <person name="Kautmanova I."/>
            <person name="Kiss B."/>
            <person name="Kocsube S."/>
            <person name="Kotiranta H."/>
            <person name="LaButti K.M."/>
            <person name="Lechner B.E."/>
            <person name="Liimatainen K."/>
            <person name="Lipzen A."/>
            <person name="Lukacs Z."/>
            <person name="Mihaltcheva S."/>
            <person name="Morgado L.N."/>
            <person name="Niskanen T."/>
            <person name="Noordeloos M.E."/>
            <person name="Ohm R.A."/>
            <person name="Ortiz-Santana B."/>
            <person name="Ovrebo C."/>
            <person name="Racz N."/>
            <person name="Riley R."/>
            <person name="Savchenko A."/>
            <person name="Shiryaev A."/>
            <person name="Soop K."/>
            <person name="Spirin V."/>
            <person name="Szebenyi C."/>
            <person name="Tomsovsky M."/>
            <person name="Tulloss R.E."/>
            <person name="Uehling J."/>
            <person name="Grigoriev I.V."/>
            <person name="Vagvolgyi C."/>
            <person name="Papp T."/>
            <person name="Martin F.M."/>
            <person name="Miettinen O."/>
            <person name="Hibbett D.S."/>
            <person name="Nagy L.G."/>
        </authorList>
    </citation>
    <scope>NUCLEOTIDE SEQUENCE [LARGE SCALE GENOMIC DNA]</scope>
    <source>
        <strain evidence="12 13">FP101781</strain>
    </source>
</reference>
<dbReference type="FunFam" id="3.30.720.200:FF:000001">
    <property type="entry name" value="Glycine--tRNA ligase 2"/>
    <property type="match status" value="1"/>
</dbReference>